<protein>
    <submittedName>
        <fullName evidence="2">ParM/StbA family protein</fullName>
    </submittedName>
</protein>
<evidence type="ECO:0000313" key="3">
    <source>
        <dbReference type="Proteomes" id="UP000467132"/>
    </source>
</evidence>
<dbReference type="Proteomes" id="UP000467132">
    <property type="component" value="Unassembled WGS sequence"/>
</dbReference>
<evidence type="ECO:0000259" key="1">
    <source>
        <dbReference type="Pfam" id="PF17989"/>
    </source>
</evidence>
<name>A0A845QYP5_9CLOT</name>
<proteinExistence type="predicted"/>
<dbReference type="SUPFAM" id="SSF53067">
    <property type="entry name" value="Actin-like ATPase domain"/>
    <property type="match status" value="1"/>
</dbReference>
<dbReference type="EMBL" id="QXXA01000013">
    <property type="protein sequence ID" value="NBI07605.1"/>
    <property type="molecule type" value="Genomic_DNA"/>
</dbReference>
<reference evidence="2 3" key="1">
    <citation type="submission" date="2018-08" db="EMBL/GenBank/DDBJ databases">
        <title>Murine metabolic-syndrome-specific gut microbial biobank.</title>
        <authorList>
            <person name="Liu C."/>
        </authorList>
    </citation>
    <scope>NUCLEOTIDE SEQUENCE [LARGE SCALE GENOMIC DNA]</scope>
    <source>
        <strain evidence="2 3">583</strain>
    </source>
</reference>
<accession>A0A845QYP5</accession>
<dbReference type="OrthoDB" id="5412507at2"/>
<dbReference type="RefSeq" id="WP_160198075.1">
    <property type="nucleotide sequence ID" value="NZ_QXXA01000013.1"/>
</dbReference>
<dbReference type="InterPro" id="IPR043129">
    <property type="entry name" value="ATPase_NBD"/>
</dbReference>
<dbReference type="Pfam" id="PF17989">
    <property type="entry name" value="ALP_N"/>
    <property type="match status" value="1"/>
</dbReference>
<sequence>MNHNVSMDGGNSELKLLYNGKYKMQIPNVIAFPPENAYVQDKDLEGFGRDKLDVKVTKHSNEEYKETIHFALGNLTENHIESRVSKFDVEKAKDNQLHNSILASVTYLILYSEKKDGVDIRHQKDLRVNLSTGLPYSEWIDKENRTRLKKELKGIHKIEFVHPWFKQNSFPTSINLIVDRVKVNIEGETTANLLLSKKDNEFIRKNPEELIDNIVMTVDLGAFTTEIIGKQFKAISNGEEDDRYDINSELIVKHRTLQNISKGVPKGIGHAMLSVISDVENEHGASNKFSRFDIEQSLTKQGMRNGKRGYLRGTDINILVNLARHLRDLSNVIAGEIVDLLGRSGQKDKLKRVYLIGGGSKMQLVTNELKKSFKNYGYDDSLVFPVVDPNPVFANAVGYYKELIDTLENDEEESELSK</sequence>
<comment type="caution">
    <text evidence="2">The sequence shown here is derived from an EMBL/GenBank/DDBJ whole genome shotgun (WGS) entry which is preliminary data.</text>
</comment>
<dbReference type="InterPro" id="IPR040607">
    <property type="entry name" value="ALP_N"/>
</dbReference>
<keyword evidence="3" id="KW-1185">Reference proteome</keyword>
<gene>
    <name evidence="2" type="ORF">D3Z33_12155</name>
</gene>
<feature type="domain" description="Actin-like protein N-terminal" evidence="1">
    <location>
        <begin position="7"/>
        <end position="177"/>
    </location>
</feature>
<dbReference type="AlphaFoldDB" id="A0A845QYP5"/>
<dbReference type="Gene3D" id="3.30.420.40">
    <property type="match status" value="2"/>
</dbReference>
<evidence type="ECO:0000313" key="2">
    <source>
        <dbReference type="EMBL" id="NBI07605.1"/>
    </source>
</evidence>
<organism evidence="2 3">
    <name type="scientific">Senegalia massiliensis</name>
    <dbReference type="NCBI Taxonomy" id="1720316"/>
    <lineage>
        <taxon>Bacteria</taxon>
        <taxon>Bacillati</taxon>
        <taxon>Bacillota</taxon>
        <taxon>Clostridia</taxon>
        <taxon>Eubacteriales</taxon>
        <taxon>Clostridiaceae</taxon>
        <taxon>Senegalia</taxon>
    </lineage>
</organism>